<evidence type="ECO:0000313" key="2">
    <source>
        <dbReference type="EMBL" id="CAE33991.1"/>
    </source>
</evidence>
<reference evidence="1 3" key="1">
    <citation type="journal article" date="2003" name="Nat. Genet.">
        <title>Comparative analysis of the genome sequences of Bordetella pertussis, Bordetella parapertussis and Bordetella bronchiseptica.</title>
        <authorList>
            <person name="Parkhill J."/>
            <person name="Sebaihia M."/>
            <person name="Preston A."/>
            <person name="Murphy L.D."/>
            <person name="Thomson N.R."/>
            <person name="Harris D.E."/>
            <person name="Holden M.T.G."/>
            <person name="Churcher C.M."/>
            <person name="Bentley S.D."/>
            <person name="Mungall K.L."/>
            <person name="Cerdeno-Tarraga A.-M."/>
            <person name="Temple L."/>
            <person name="James K.D."/>
            <person name="Harris B."/>
            <person name="Quail M.A."/>
            <person name="Achtman M."/>
            <person name="Atkin R."/>
            <person name="Baker S."/>
            <person name="Basham D."/>
            <person name="Bason N."/>
            <person name="Cherevach I."/>
            <person name="Chillingworth T."/>
            <person name="Collins M."/>
            <person name="Cronin A."/>
            <person name="Davis P."/>
            <person name="Doggett J."/>
            <person name="Feltwell T."/>
            <person name="Goble A."/>
            <person name="Hamlin N."/>
            <person name="Hauser H."/>
            <person name="Holroyd S."/>
            <person name="Jagels K."/>
            <person name="Leather S."/>
            <person name="Moule S."/>
            <person name="Norberczak H."/>
            <person name="O'Neil S."/>
            <person name="Ormond D."/>
            <person name="Price C."/>
            <person name="Rabbinowitsch E."/>
            <person name="Rutter S."/>
            <person name="Sanders M."/>
            <person name="Saunders D."/>
            <person name="Seeger K."/>
            <person name="Sharp S."/>
            <person name="Simmonds M."/>
            <person name="Skelton J."/>
            <person name="Squares R."/>
            <person name="Squares S."/>
            <person name="Stevens K."/>
            <person name="Unwin L."/>
            <person name="Whitehead S."/>
            <person name="Barrell B.G."/>
            <person name="Maskell D.J."/>
        </authorList>
    </citation>
    <scope>NUCLEOTIDE SEQUENCE [LARGE SCALE GENOMIC DNA]</scope>
    <source>
        <strain evidence="1 3">ATCC BAA-588 / NCTC 13252 / RB50</strain>
    </source>
</reference>
<dbReference type="KEGG" id="bbr:BB2222"/>
<proteinExistence type="predicted"/>
<organism evidence="1 3">
    <name type="scientific">Bordetella bronchiseptica (strain ATCC BAA-588 / NCTC 13252 / RB50)</name>
    <name type="common">Alcaligenes bronchisepticus</name>
    <dbReference type="NCBI Taxonomy" id="257310"/>
    <lineage>
        <taxon>Bacteria</taxon>
        <taxon>Pseudomonadati</taxon>
        <taxon>Pseudomonadota</taxon>
        <taxon>Betaproteobacteria</taxon>
        <taxon>Burkholderiales</taxon>
        <taxon>Alcaligenaceae</taxon>
        <taxon>Bordetella</taxon>
    </lineage>
</organism>
<dbReference type="EMBL" id="BX640447">
    <property type="protein sequence ID" value="CAE33991.1"/>
    <property type="molecule type" value="Genomic_DNA"/>
</dbReference>
<dbReference type="Proteomes" id="UP000001027">
    <property type="component" value="Chromosome"/>
</dbReference>
<evidence type="ECO:0000313" key="3">
    <source>
        <dbReference type="Proteomes" id="UP000001027"/>
    </source>
</evidence>
<protein>
    <submittedName>
        <fullName evidence="1">Uncharacterized protein</fullName>
    </submittedName>
</protein>
<dbReference type="EMBL" id="BX640443">
    <property type="protein sequence ID" value="CAE32719.1"/>
    <property type="molecule type" value="Genomic_DNA"/>
</dbReference>
<gene>
    <name evidence="1" type="ordered locus">BB2222</name>
    <name evidence="2" type="ordered locus">BB3498</name>
</gene>
<dbReference type="KEGG" id="bbr:BB3498"/>
<dbReference type="AlphaFoldDB" id="A0A0H3LMT8"/>
<dbReference type="HOGENOM" id="CLU_2822551_0_0_4"/>
<evidence type="ECO:0000313" key="1">
    <source>
        <dbReference type="EMBL" id="CAE32719.1"/>
    </source>
</evidence>
<accession>A0A0H3LMT8</accession>
<name>A0A0H3LMT8_BORBR</name>
<dbReference type="RefSeq" id="WP_004566290.1">
    <property type="nucleotide sequence ID" value="NC_002927.3"/>
</dbReference>
<sequence>MGNFLRLVLPTPTDAPGLQDCRGIRLYTADGAPIPGLVAVKLEAGTDEPIWRATLIMDVNVSGKPD</sequence>